<gene>
    <name evidence="1" type="ORF">PZE19_05670</name>
</gene>
<sequence length="472" mass="46091">MSTPLYIDEAVSTAADPGRALGGSTIKVAAGDGAKFVHPTLGPPSPTRPLRIQTGPADAPAVGYFLCTGRSGDDLTVAVAAGKTDQPVDVGDQVSAGWVAADADELYATIANAVVGKLAAGGGVTITGAGTAASPYTIAATGGSGGSGTVTSVNLTVPAGLSVTGGPVTGAGTFAIATTLSGVIVGTGSGFAAGAAGTDYVSPAGLASALSPYATTAAVGAVLGSYVTATTLSSTLSGYATTTALTAGLGTKQGTITTGSTSQYLKGDLSLGTFATDVVAAMSSTLSGYVTSSALTTALGSYVTSTSLTTTLGSYALLLTAQTLKDKSVQASSTGDSLKILNQVGTLASAFDADGFGGDDELVFLLAQGVDLTTGTGLYPNGLVADCTGKVTSISVVFRVNGGSGGATVVVTKNGTTIATLTVSTSTTTLVRTTTISDTAIASGDVYNVNVTSVGSAVQYGRLFIKHTRRNR</sequence>
<evidence type="ECO:0000313" key="2">
    <source>
        <dbReference type="Proteomes" id="UP001216907"/>
    </source>
</evidence>
<dbReference type="Proteomes" id="UP001216907">
    <property type="component" value="Unassembled WGS sequence"/>
</dbReference>
<evidence type="ECO:0000313" key="1">
    <source>
        <dbReference type="EMBL" id="MDG3003246.1"/>
    </source>
</evidence>
<organism evidence="1 2">
    <name type="scientific">Paludisphaera mucosa</name>
    <dbReference type="NCBI Taxonomy" id="3030827"/>
    <lineage>
        <taxon>Bacteria</taxon>
        <taxon>Pseudomonadati</taxon>
        <taxon>Planctomycetota</taxon>
        <taxon>Planctomycetia</taxon>
        <taxon>Isosphaerales</taxon>
        <taxon>Isosphaeraceae</taxon>
        <taxon>Paludisphaera</taxon>
    </lineage>
</organism>
<dbReference type="RefSeq" id="WP_277859600.1">
    <property type="nucleotide sequence ID" value="NZ_JARRAG010000001.1"/>
</dbReference>
<dbReference type="EMBL" id="JARRAG010000001">
    <property type="protein sequence ID" value="MDG3003246.1"/>
    <property type="molecule type" value="Genomic_DNA"/>
</dbReference>
<proteinExistence type="predicted"/>
<reference evidence="1 2" key="1">
    <citation type="submission" date="2023-03" db="EMBL/GenBank/DDBJ databases">
        <title>Paludisphaera mucosa sp. nov. a novel planctomycete from northern fen.</title>
        <authorList>
            <person name="Ivanova A."/>
        </authorList>
    </citation>
    <scope>NUCLEOTIDE SEQUENCE [LARGE SCALE GENOMIC DNA]</scope>
    <source>
        <strain evidence="1 2">Pla2</strain>
    </source>
</reference>
<comment type="caution">
    <text evidence="1">The sequence shown here is derived from an EMBL/GenBank/DDBJ whole genome shotgun (WGS) entry which is preliminary data.</text>
</comment>
<accession>A0ABT6F6N7</accession>
<name>A0ABT6F6N7_9BACT</name>
<protein>
    <submittedName>
        <fullName evidence="1">Uncharacterized protein</fullName>
    </submittedName>
</protein>
<keyword evidence="2" id="KW-1185">Reference proteome</keyword>